<comment type="caution">
    <text evidence="1">The sequence shown here is derived from an EMBL/GenBank/DDBJ whole genome shotgun (WGS) entry which is preliminary data.</text>
</comment>
<gene>
    <name evidence="1" type="ORF">I3679_011795</name>
</gene>
<dbReference type="AlphaFoldDB" id="A0ABD5LSY7"/>
<accession>A0ABD5LSY7</accession>
<protein>
    <submittedName>
        <fullName evidence="1">Uncharacterized protein</fullName>
    </submittedName>
</protein>
<dbReference type="InterPro" id="IPR032710">
    <property type="entry name" value="NTF2-like_dom_sf"/>
</dbReference>
<proteinExistence type="predicted"/>
<dbReference type="SUPFAM" id="SSF54427">
    <property type="entry name" value="NTF2-like"/>
    <property type="match status" value="1"/>
</dbReference>
<reference evidence="1" key="1">
    <citation type="submission" date="2021-05" db="EMBL/GenBank/DDBJ databases">
        <title>First report of NDM-5 and VEB-6 producing Proteus mirabilis isolated from blood of a sepsis patient in Kolkata, India.</title>
        <authorList>
            <person name="Halder G."/>
            <person name="Chaudhuri B."/>
            <person name="Dutta S."/>
        </authorList>
    </citation>
    <scope>NUCLEOTIDE SEQUENCE [LARGE SCALE GENOMIC DNA]</scope>
    <source>
        <strain evidence="1">7049</strain>
    </source>
</reference>
<evidence type="ECO:0000313" key="1">
    <source>
        <dbReference type="EMBL" id="MEY2344475.1"/>
    </source>
</evidence>
<dbReference type="Gene3D" id="3.10.450.50">
    <property type="match status" value="1"/>
</dbReference>
<name>A0ABD5LSY7_PROMI</name>
<sequence>MLLANTFSMIGITGKKINYDDVMAMFSRNAGKRPELRIETDSYNIIYQSEHWATVSYRETHYENKKILTRQSVVVLRRTSLNYQWQWYYLHETPVLDN</sequence>
<organism evidence="1">
    <name type="scientific">Proteus mirabilis</name>
    <dbReference type="NCBI Taxonomy" id="584"/>
    <lineage>
        <taxon>Bacteria</taxon>
        <taxon>Pseudomonadati</taxon>
        <taxon>Pseudomonadota</taxon>
        <taxon>Gammaproteobacteria</taxon>
        <taxon>Enterobacterales</taxon>
        <taxon>Morganellaceae</taxon>
        <taxon>Proteus</taxon>
    </lineage>
</organism>
<dbReference type="EMBL" id="JADQCH020000001">
    <property type="protein sequence ID" value="MEY2344475.1"/>
    <property type="molecule type" value="Genomic_DNA"/>
</dbReference>